<accession>A0A9P1CNF6</accession>
<reference evidence="2 3" key="2">
    <citation type="submission" date="2024-05" db="EMBL/GenBank/DDBJ databases">
        <authorList>
            <person name="Chen Y."/>
            <person name="Shah S."/>
            <person name="Dougan E. K."/>
            <person name="Thang M."/>
            <person name="Chan C."/>
        </authorList>
    </citation>
    <scope>NUCLEOTIDE SEQUENCE [LARGE SCALE GENOMIC DNA]</scope>
</reference>
<evidence type="ECO:0000313" key="2">
    <source>
        <dbReference type="EMBL" id="CAL4782112.1"/>
    </source>
</evidence>
<comment type="caution">
    <text evidence="1">The sequence shown here is derived from an EMBL/GenBank/DDBJ whole genome shotgun (WGS) entry which is preliminary data.</text>
</comment>
<dbReference type="AlphaFoldDB" id="A0A9P1CNF6"/>
<evidence type="ECO:0000313" key="1">
    <source>
        <dbReference type="EMBL" id="CAI3994800.1"/>
    </source>
</evidence>
<sequence>MSFFDEVDSELTSRLSSDCMSVYSYLSDVLSFFLRSGAVSICRQGDEMSSGRWSGLVSEQAALAHLKFFEATRPEHTIAISSEQFLSKSSKPKNHSPPCLVLP</sequence>
<name>A0A9P1CNF6_9DINO</name>
<protein>
    <submittedName>
        <fullName evidence="1">Uncharacterized protein</fullName>
    </submittedName>
</protein>
<dbReference type="Proteomes" id="UP001152797">
    <property type="component" value="Unassembled WGS sequence"/>
</dbReference>
<organism evidence="1">
    <name type="scientific">Cladocopium goreaui</name>
    <dbReference type="NCBI Taxonomy" id="2562237"/>
    <lineage>
        <taxon>Eukaryota</taxon>
        <taxon>Sar</taxon>
        <taxon>Alveolata</taxon>
        <taxon>Dinophyceae</taxon>
        <taxon>Suessiales</taxon>
        <taxon>Symbiodiniaceae</taxon>
        <taxon>Cladocopium</taxon>
    </lineage>
</organism>
<proteinExistence type="predicted"/>
<dbReference type="EMBL" id="CAMXCT030001999">
    <property type="protein sequence ID" value="CAL4782112.1"/>
    <property type="molecule type" value="Genomic_DNA"/>
</dbReference>
<reference evidence="1" key="1">
    <citation type="submission" date="2022-10" db="EMBL/GenBank/DDBJ databases">
        <authorList>
            <person name="Chen Y."/>
            <person name="Dougan E. K."/>
            <person name="Chan C."/>
            <person name="Rhodes N."/>
            <person name="Thang M."/>
        </authorList>
    </citation>
    <scope>NUCLEOTIDE SEQUENCE</scope>
</reference>
<keyword evidence="3" id="KW-1185">Reference proteome</keyword>
<gene>
    <name evidence="1" type="ORF">C1SCF055_LOCUS21420</name>
</gene>
<evidence type="ECO:0000313" key="3">
    <source>
        <dbReference type="Proteomes" id="UP001152797"/>
    </source>
</evidence>
<dbReference type="EMBL" id="CAMXCT010001999">
    <property type="protein sequence ID" value="CAI3994800.1"/>
    <property type="molecule type" value="Genomic_DNA"/>
</dbReference>
<dbReference type="EMBL" id="CAMXCT020001999">
    <property type="protein sequence ID" value="CAL1148175.1"/>
    <property type="molecule type" value="Genomic_DNA"/>
</dbReference>